<dbReference type="AlphaFoldDB" id="F8P548"/>
<protein>
    <submittedName>
        <fullName evidence="1">Uncharacterized protein</fullName>
    </submittedName>
</protein>
<dbReference type="GeneID" id="18811794"/>
<reference evidence="1" key="1">
    <citation type="submission" date="2011-04" db="EMBL/GenBank/DDBJ databases">
        <title>Evolution of plant cell wall degrading machinery underlies the functional diversity of forest fungi.</title>
        <authorList>
            <consortium name="US DOE Joint Genome Institute (JGI-PGF)"/>
            <person name="Eastwood D.C."/>
            <person name="Floudas D."/>
            <person name="Binder M."/>
            <person name="Majcherczyk A."/>
            <person name="Schneider P."/>
            <person name="Aerts A."/>
            <person name="Asiegbu F.O."/>
            <person name="Baker S.E."/>
            <person name="Barry K."/>
            <person name="Bendiksby M."/>
            <person name="Blumentritt M."/>
            <person name="Coutinho P.M."/>
            <person name="Cullen D."/>
            <person name="Cullen D."/>
            <person name="Gathman A."/>
            <person name="Goodell B."/>
            <person name="Henrissat B."/>
            <person name="Ihrmark K."/>
            <person name="Kauserud H."/>
            <person name="Kohler A."/>
            <person name="LaButti K."/>
            <person name="Lapidus A."/>
            <person name="Lavin J.L."/>
            <person name="Lee Y.-H."/>
            <person name="Lindquist E."/>
            <person name="Lilly W."/>
            <person name="Lucas S."/>
            <person name="Morin E."/>
            <person name="Murat C."/>
            <person name="Oguiza J.A."/>
            <person name="Park J."/>
            <person name="Pisabarro A.G."/>
            <person name="Riley R."/>
            <person name="Rosling A."/>
            <person name="Salamov A."/>
            <person name="Schmidt O."/>
            <person name="Schmutz J."/>
            <person name="Skrede I."/>
            <person name="Stenlid J."/>
            <person name="Wiebenga A."/>
            <person name="Xie X."/>
            <person name="Kues U."/>
            <person name="Hibbett D.S."/>
            <person name="Hoffmeister D."/>
            <person name="Hogberg N."/>
            <person name="Martin F."/>
            <person name="Grigoriev I.V."/>
            <person name="Watkinson S.C."/>
        </authorList>
    </citation>
    <scope>NUCLEOTIDE SEQUENCE</scope>
    <source>
        <strain evidence="1">S7.9</strain>
    </source>
</reference>
<dbReference type="HOGENOM" id="CLU_2832738_0_0_1"/>
<dbReference type="Proteomes" id="UP000008064">
    <property type="component" value="Unassembled WGS sequence"/>
</dbReference>
<feature type="non-terminal residue" evidence="1">
    <location>
        <position position="1"/>
    </location>
</feature>
<dbReference type="RefSeq" id="XP_007321521.1">
    <property type="nucleotide sequence ID" value="XM_007321459.1"/>
</dbReference>
<name>F8P548_SERL9</name>
<dbReference type="KEGG" id="sla:SERLADRAFT_397042"/>
<organism>
    <name type="scientific">Serpula lacrymans var. lacrymans (strain S7.9)</name>
    <name type="common">Dry rot fungus</name>
    <dbReference type="NCBI Taxonomy" id="578457"/>
    <lineage>
        <taxon>Eukaryota</taxon>
        <taxon>Fungi</taxon>
        <taxon>Dikarya</taxon>
        <taxon>Basidiomycota</taxon>
        <taxon>Agaricomycotina</taxon>
        <taxon>Agaricomycetes</taxon>
        <taxon>Agaricomycetidae</taxon>
        <taxon>Boletales</taxon>
        <taxon>Coniophorineae</taxon>
        <taxon>Serpulaceae</taxon>
        <taxon>Serpula</taxon>
    </lineage>
</organism>
<gene>
    <name evidence="1" type="ORF">SERLADRAFT_397042</name>
</gene>
<accession>F8P548</accession>
<sequence>MTVAIHHCNTYPGSTNVNVIYSLHAAIGDNRPFIYPALCPSYCSGDPLATALSVVSTKLAVDKAIE</sequence>
<proteinExistence type="predicted"/>
<dbReference type="EMBL" id="GL945438">
    <property type="protein sequence ID" value="EGO21735.1"/>
    <property type="molecule type" value="Genomic_DNA"/>
</dbReference>
<evidence type="ECO:0000313" key="1">
    <source>
        <dbReference type="EMBL" id="EGO21735.1"/>
    </source>
</evidence>